<dbReference type="InterPro" id="IPR005083">
    <property type="entry name" value="YopJ-like"/>
</dbReference>
<evidence type="ECO:0000313" key="10">
    <source>
        <dbReference type="Proteomes" id="UP001177592"/>
    </source>
</evidence>
<proteinExistence type="inferred from homology"/>
<keyword evidence="2" id="KW-0012">Acyltransferase</keyword>
<evidence type="ECO:0000256" key="2">
    <source>
        <dbReference type="ARBA" id="ARBA00023315"/>
    </source>
</evidence>
<dbReference type="EMBL" id="FN545280">
    <property type="protein sequence ID" value="CBA76611.1"/>
    <property type="molecule type" value="Genomic_DNA"/>
</dbReference>
<organism evidence="6">
    <name type="scientific">Arsenophonus nasoniae</name>
    <name type="common">son-killer infecting Nasonia vitripennis</name>
    <dbReference type="NCBI Taxonomy" id="638"/>
    <lineage>
        <taxon>Bacteria</taxon>
        <taxon>Pseudomonadati</taxon>
        <taxon>Pseudomonadota</taxon>
        <taxon>Gammaproteobacteria</taxon>
        <taxon>Enterobacterales</taxon>
        <taxon>Morganellaceae</taxon>
        <taxon>Arsenophonus</taxon>
    </lineage>
</organism>
<evidence type="ECO:0000313" key="7">
    <source>
        <dbReference type="EMBL" id="QBY46285.1"/>
    </source>
</evidence>
<dbReference type="EMBL" id="CP123525">
    <property type="protein sequence ID" value="WGM08187.1"/>
    <property type="molecule type" value="Genomic_DNA"/>
</dbReference>
<dbReference type="AlphaFoldDB" id="D2U4P0"/>
<evidence type="ECO:0000256" key="5">
    <source>
        <dbReference type="ARBA" id="ARBA00048662"/>
    </source>
</evidence>
<dbReference type="Proteomes" id="UP000295134">
    <property type="component" value="Plasmid pArsFIN5"/>
</dbReference>
<keyword evidence="1" id="KW-0808">Transferase</keyword>
<accession>D2U4P0</accession>
<dbReference type="KEGG" id="ans:ArsFIN_48960"/>
<comment type="similarity">
    <text evidence="3">Belongs to the acetyltransferase YopJ family.</text>
</comment>
<keyword evidence="10" id="KW-1185">Reference proteome</keyword>
<reference evidence="7 9" key="2">
    <citation type="submission" date="2019-03" db="EMBL/GenBank/DDBJ databases">
        <title>Long-read sequencing reveals hyperdense prophage content in a complex bacterial symbiont genome.</title>
        <authorList>
            <person name="Frost C.L."/>
            <person name="Siozios S."/>
            <person name="Nadal-Jimenez P."/>
            <person name="Brockhurst M.A."/>
            <person name="King K.C."/>
            <person name="Darby A.C."/>
            <person name="Hurst G.D.D."/>
        </authorList>
    </citation>
    <scope>NUCLEOTIDE SEQUENCE [LARGE SCALE GENOMIC DNA]</scope>
    <source>
        <strain evidence="7 9">FIN</strain>
        <plasmid evidence="9">parsfin5</plasmid>
        <plasmid evidence="7">pArsFIN5</plasmid>
    </source>
</reference>
<dbReference type="GeneID" id="39751393"/>
<geneLocation type="plasmid" evidence="8 10">
    <name>paNv_CAN2</name>
</geneLocation>
<protein>
    <submittedName>
        <fullName evidence="7">Effector protein YopJ</fullName>
    </submittedName>
    <submittedName>
        <fullName evidence="6">Secreted effector protein</fullName>
    </submittedName>
    <submittedName>
        <fullName evidence="8">YopJ family acetyltransferase</fullName>
    </submittedName>
</protein>
<evidence type="ECO:0000256" key="1">
    <source>
        <dbReference type="ARBA" id="ARBA00022679"/>
    </source>
</evidence>
<keyword evidence="7" id="KW-0614">Plasmid</keyword>
<comment type="catalytic activity">
    <reaction evidence="4">
        <text>L-threonyl-[protein] + acetyl-CoA = O-acetyl-L-threonyl-[protein] + CoA</text>
        <dbReference type="Rhea" id="RHEA:65340"/>
        <dbReference type="Rhea" id="RHEA-COMP:11060"/>
        <dbReference type="Rhea" id="RHEA-COMP:16780"/>
        <dbReference type="ChEBI" id="CHEBI:30013"/>
        <dbReference type="ChEBI" id="CHEBI:57287"/>
        <dbReference type="ChEBI" id="CHEBI:57288"/>
        <dbReference type="ChEBI" id="CHEBI:141025"/>
    </reaction>
    <physiologicalReaction direction="left-to-right" evidence="4">
        <dbReference type="Rhea" id="RHEA:65341"/>
    </physiologicalReaction>
</comment>
<geneLocation type="plasmid" evidence="7">
    <name>pArsFIN5</name>
</geneLocation>
<sequence>MLSPTASIKTDNIAQEDNKTVIKIDKTLLCKYISDIEQSLKDGTWATKNFSIIDKELLPPMVKLANEKKEGLNLKYLTSPDKLYDEIFKIKNNDIKSSRYIINVGEKDTHFGVIDTRLIEGKISILLFEPASLTNSMSSSILAFRTKLAIEKCGLKNIIFSIIEMDIQRSKYECAIFSLSLGKKLAKESDSINIIHKLNIENKLDEEMINKKADPILPPELFKHTQGVNRIKDYISVKPEIGNKIINKKGQNIVNRQKDNLEKINERFISKSIYNKRLDEYKKLITDNFEENQLPHE</sequence>
<comment type="catalytic activity">
    <reaction evidence="5">
        <text>L-seryl-[protein] + acetyl-CoA = O-acetyl-L-seryl-[protein] + CoA</text>
        <dbReference type="Rhea" id="RHEA:59392"/>
        <dbReference type="Rhea" id="RHEA-COMP:9863"/>
        <dbReference type="Rhea" id="RHEA-COMP:15352"/>
        <dbReference type="ChEBI" id="CHEBI:29999"/>
        <dbReference type="ChEBI" id="CHEBI:57287"/>
        <dbReference type="ChEBI" id="CHEBI:57288"/>
        <dbReference type="ChEBI" id="CHEBI:141128"/>
    </reaction>
    <physiologicalReaction direction="left-to-right" evidence="5">
        <dbReference type="Rhea" id="RHEA:59393"/>
    </physiologicalReaction>
</comment>
<evidence type="ECO:0000313" key="8">
    <source>
        <dbReference type="EMBL" id="WGM08187.1"/>
    </source>
</evidence>
<evidence type="ECO:0000313" key="6">
    <source>
        <dbReference type="EMBL" id="CBA76611.1"/>
    </source>
</evidence>
<evidence type="ECO:0000256" key="4">
    <source>
        <dbReference type="ARBA" id="ARBA00048364"/>
    </source>
</evidence>
<dbReference type="SMR" id="D2U4P0"/>
<dbReference type="RefSeq" id="WP_051297110.1">
    <property type="nucleotide sequence ID" value="NZ_CP038617.1"/>
</dbReference>
<dbReference type="Proteomes" id="UP001177592">
    <property type="component" value="Plasmid paNv_CAN2"/>
</dbReference>
<reference evidence="8" key="3">
    <citation type="submission" date="2023-04" db="EMBL/GenBank/DDBJ databases">
        <title>Genome dynamics across the evolutionary transition to endosymbiosis.</title>
        <authorList>
            <person name="Siozios S."/>
            <person name="Nadal-Jimenez P."/>
            <person name="Azagi T."/>
            <person name="Sprong H."/>
            <person name="Frost C.L."/>
            <person name="Parratt S.R."/>
            <person name="Taylor G."/>
            <person name="Brettell L."/>
            <person name="Lew K.C."/>
            <person name="Croft L."/>
            <person name="King K.C."/>
            <person name="Brockhurst M.A."/>
            <person name="Hypsa V."/>
            <person name="Novakova E."/>
            <person name="Darby A.C."/>
            <person name="Hurst G.D.D."/>
        </authorList>
    </citation>
    <scope>NUCLEOTIDE SEQUENCE</scope>
    <source>
        <strain evidence="8">ANv_CAN</strain>
        <plasmid evidence="8">paNv_CAN2</plasmid>
    </source>
</reference>
<geneLocation type="plasmid" evidence="9">
    <name>parsfin5</name>
</geneLocation>
<gene>
    <name evidence="6" type="primary">yopJ</name>
    <name evidence="6" type="synonym">yopP</name>
    <name evidence="6" type="ORF">ARN_36660</name>
    <name evidence="7" type="ORF">ArsFIN_48960</name>
    <name evidence="8" type="ORF">QE258_23270</name>
</gene>
<dbReference type="EMBL" id="CP038617">
    <property type="protein sequence ID" value="QBY46285.1"/>
    <property type="molecule type" value="Genomic_DNA"/>
</dbReference>
<dbReference type="GO" id="GO:0016746">
    <property type="term" value="F:acyltransferase activity"/>
    <property type="evidence" value="ECO:0007669"/>
    <property type="project" value="UniProtKB-KW"/>
</dbReference>
<evidence type="ECO:0000256" key="3">
    <source>
        <dbReference type="ARBA" id="ARBA00023785"/>
    </source>
</evidence>
<name>D2U4P0_9GAMM</name>
<dbReference type="Pfam" id="PF03421">
    <property type="entry name" value="Acetyltransf_14"/>
    <property type="match status" value="1"/>
</dbReference>
<reference evidence="6" key="1">
    <citation type="journal article" date="2010" name="Insect Mol. Biol.">
        <title>The draft genome sequence of Arsenophonus nasoniae, son-killer bacterium of Nasonia vitripennis, reveals genes associated with virulence and symbiosis.</title>
        <authorList>
            <person name="Wilkes T."/>
            <person name="Darby A.C."/>
            <person name="Choi J."/>
            <person name="Colborne J.K."/>
            <person name="Werren J.H."/>
            <person name="Hurst G.D.D."/>
        </authorList>
    </citation>
    <scope>NUCLEOTIDE SEQUENCE</scope>
</reference>
<evidence type="ECO:0000313" key="9">
    <source>
        <dbReference type="Proteomes" id="UP000295134"/>
    </source>
</evidence>